<dbReference type="EMBL" id="CAJOBA010009436">
    <property type="protein sequence ID" value="CAF3851339.1"/>
    <property type="molecule type" value="Genomic_DNA"/>
</dbReference>
<feature type="region of interest" description="Disordered" evidence="1">
    <location>
        <begin position="111"/>
        <end position="248"/>
    </location>
</feature>
<organism evidence="2 4">
    <name type="scientific">Didymodactylos carnosus</name>
    <dbReference type="NCBI Taxonomy" id="1234261"/>
    <lineage>
        <taxon>Eukaryota</taxon>
        <taxon>Metazoa</taxon>
        <taxon>Spiralia</taxon>
        <taxon>Gnathifera</taxon>
        <taxon>Rotifera</taxon>
        <taxon>Eurotatoria</taxon>
        <taxon>Bdelloidea</taxon>
        <taxon>Philodinida</taxon>
        <taxon>Philodinidae</taxon>
        <taxon>Didymodactylos</taxon>
    </lineage>
</organism>
<evidence type="ECO:0000313" key="3">
    <source>
        <dbReference type="EMBL" id="CAF3851339.1"/>
    </source>
</evidence>
<feature type="compositionally biased region" description="Acidic residues" evidence="1">
    <location>
        <begin position="205"/>
        <end position="216"/>
    </location>
</feature>
<dbReference type="AlphaFoldDB" id="A0A8S2E538"/>
<comment type="caution">
    <text evidence="2">The sequence shown here is derived from an EMBL/GenBank/DDBJ whole genome shotgun (WGS) entry which is preliminary data.</text>
</comment>
<evidence type="ECO:0000256" key="1">
    <source>
        <dbReference type="SAM" id="MobiDB-lite"/>
    </source>
</evidence>
<evidence type="ECO:0000313" key="2">
    <source>
        <dbReference type="EMBL" id="CAF1089596.1"/>
    </source>
</evidence>
<reference evidence="2" key="1">
    <citation type="submission" date="2021-02" db="EMBL/GenBank/DDBJ databases">
        <authorList>
            <person name="Nowell W R."/>
        </authorList>
    </citation>
    <scope>NUCLEOTIDE SEQUENCE</scope>
</reference>
<dbReference type="Proteomes" id="UP000677228">
    <property type="component" value="Unassembled WGS sequence"/>
</dbReference>
<gene>
    <name evidence="2" type="ORF">OVA965_LOCUS18749</name>
    <name evidence="3" type="ORF">TMI583_LOCUS18762</name>
</gene>
<accession>A0A8S2E538</accession>
<sequence>MSSSNQQNQTLAALGLSGNTRGAPKTLEVFALNTNDPFTHLQSAQLLQRSGADPILWTGTELTRSTPAGNFRLYKDASNVFGIWVPNSQAFYSDGIPPNISAPDILSGQMVGGSHADRTEPVRHYPAYGHSSDYRRNDRVFTNSNHRKNRATPYNRPAGYKQYQYSNTPSEQYNRYSPRSYNNYQRQNIGDGSGYYGGDNGPQYQEDEQQPEEEQPEQQQTVSSFTDEDSNDNDIFMPPDQQQSQTPSALIVRLLKFKTNAVEDLADDLQRLGANGQPQQLNNDSS</sequence>
<proteinExistence type="predicted"/>
<protein>
    <submittedName>
        <fullName evidence="2">Uncharacterized protein</fullName>
    </submittedName>
</protein>
<feature type="compositionally biased region" description="Gly residues" evidence="1">
    <location>
        <begin position="191"/>
        <end position="200"/>
    </location>
</feature>
<dbReference type="EMBL" id="CAJNOK010009418">
    <property type="protein sequence ID" value="CAF1089596.1"/>
    <property type="molecule type" value="Genomic_DNA"/>
</dbReference>
<name>A0A8S2E538_9BILA</name>
<dbReference type="Proteomes" id="UP000682733">
    <property type="component" value="Unassembled WGS sequence"/>
</dbReference>
<feature type="compositionally biased region" description="Low complexity" evidence="1">
    <location>
        <begin position="172"/>
        <end position="186"/>
    </location>
</feature>
<evidence type="ECO:0000313" key="4">
    <source>
        <dbReference type="Proteomes" id="UP000677228"/>
    </source>
</evidence>